<keyword evidence="5" id="KW-0862">Zinc</keyword>
<evidence type="ECO:0000256" key="3">
    <source>
        <dbReference type="ARBA" id="ARBA00022771"/>
    </source>
</evidence>
<organism evidence="12 13">
    <name type="scientific">Parnassius apollo</name>
    <name type="common">Apollo butterfly</name>
    <name type="synonym">Papilio apollo</name>
    <dbReference type="NCBI Taxonomy" id="110799"/>
    <lineage>
        <taxon>Eukaryota</taxon>
        <taxon>Metazoa</taxon>
        <taxon>Ecdysozoa</taxon>
        <taxon>Arthropoda</taxon>
        <taxon>Hexapoda</taxon>
        <taxon>Insecta</taxon>
        <taxon>Pterygota</taxon>
        <taxon>Neoptera</taxon>
        <taxon>Endopterygota</taxon>
        <taxon>Lepidoptera</taxon>
        <taxon>Glossata</taxon>
        <taxon>Ditrysia</taxon>
        <taxon>Papilionoidea</taxon>
        <taxon>Papilionidae</taxon>
        <taxon>Parnassiinae</taxon>
        <taxon>Parnassini</taxon>
        <taxon>Parnassius</taxon>
        <taxon>Parnassius</taxon>
    </lineage>
</organism>
<dbReference type="SMART" id="SM00028">
    <property type="entry name" value="TPR"/>
    <property type="match status" value="4"/>
</dbReference>
<keyword evidence="8" id="KW-0175">Coiled coil</keyword>
<dbReference type="CDD" id="cd15716">
    <property type="entry name" value="FYVE_RBNS5"/>
    <property type="match status" value="1"/>
</dbReference>
<reference evidence="12" key="1">
    <citation type="submission" date="2021-04" db="EMBL/GenBank/DDBJ databases">
        <authorList>
            <person name="Tunstrom K."/>
        </authorList>
    </citation>
    <scope>NUCLEOTIDE SEQUENCE</scope>
</reference>
<dbReference type="InterPro" id="IPR013087">
    <property type="entry name" value="Znf_C2H2_type"/>
</dbReference>
<evidence type="ECO:0000313" key="13">
    <source>
        <dbReference type="Proteomes" id="UP000691718"/>
    </source>
</evidence>
<dbReference type="SMART" id="SM00064">
    <property type="entry name" value="FYVE"/>
    <property type="match status" value="1"/>
</dbReference>
<dbReference type="Proteomes" id="UP000691718">
    <property type="component" value="Unassembled WGS sequence"/>
</dbReference>
<evidence type="ECO:0000259" key="10">
    <source>
        <dbReference type="PROSITE" id="PS50157"/>
    </source>
</evidence>
<dbReference type="PANTHER" id="PTHR16193">
    <property type="entry name" value="TETRATRICOPEPTIDE REPEAT PROTEIN 27"/>
    <property type="match status" value="1"/>
</dbReference>
<feature type="coiled-coil region" evidence="8">
    <location>
        <begin position="1293"/>
        <end position="1325"/>
    </location>
</feature>
<dbReference type="PROSITE" id="PS00028">
    <property type="entry name" value="ZINC_FINGER_C2H2_1"/>
    <property type="match status" value="1"/>
</dbReference>
<proteinExistence type="predicted"/>
<keyword evidence="3 6" id="KW-0863">Zinc-finger</keyword>
<feature type="domain" description="C2H2-type" evidence="10">
    <location>
        <begin position="900"/>
        <end position="928"/>
    </location>
</feature>
<dbReference type="GO" id="GO:0008270">
    <property type="term" value="F:zinc ion binding"/>
    <property type="evidence" value="ECO:0007669"/>
    <property type="project" value="UniProtKB-KW"/>
</dbReference>
<evidence type="ECO:0000256" key="2">
    <source>
        <dbReference type="ARBA" id="ARBA00022737"/>
    </source>
</evidence>
<dbReference type="InterPro" id="IPR044244">
    <property type="entry name" value="TTC27/Emw1"/>
</dbReference>
<evidence type="ECO:0000256" key="7">
    <source>
        <dbReference type="PROSITE-ProRule" id="PRU00339"/>
    </source>
</evidence>
<evidence type="ECO:0000259" key="11">
    <source>
        <dbReference type="PROSITE" id="PS50178"/>
    </source>
</evidence>
<feature type="repeat" description="TPR" evidence="7">
    <location>
        <begin position="557"/>
        <end position="590"/>
    </location>
</feature>
<sequence>MSSKINNMLFLCNFDTILNNSELEIIKKLWSGKWTINDTEFCKQLLSCGLETENLLDIFKKYWKDDGFNEKILDLAISAFLTYCNINWNTLPDQVDLQQYFGIEWPKGTEVFIKLQCDSEPLYPNVVNPELLYFSLQIFGALCSLEQNLVHLWWYFRSKVTHQRALEETSASLYNELELIMAKLSNESQKLNNPRLKVLLYIEMAQAYLIYGRVQNVEEYLLKAKDLAGLKMELTGILGKRTKFQQNALPQLALTSELDLTVERDSAEISHGNSELPPDIELQDDVRLNKIQFIEKISQAELPSLEQTLSLLTVQYLQKSQPKDDLTTEELQPYIEAILSQQKGPWSTRVAALLIRCKLEANHKRTVERAMLQCETIVNDKTGVSGTSRLSYLWASGLPAAWTWRQQLGDLYLSMGLVKAALEEYQRLQLWEEVIVCYTLLQLRHKAAEIIQQQIDVKPTVKLYCLLGDATDDVSWYEKAWDFSDQKSSRAQRHWGNFLFDHKRYEECIPHYEKSVEINSLQESVWARLGYAALMIENWELSAKAYRRYTYLHPNTFEAWNNLAKVYVKQGDKNRAYRALMEALRFNYDNWKLWENIIVVSMDTGHFEDVLRGIHRILDLQRKFEDVEVLSLLVRGIIQDSKDADGNSAARLRKRVLELFGRITSIHQNKPEIWQLYSDLSTTYLLKAQRLLKAYKGYTQSGNWSNDPETCKKVIELAQVFLEYSLKARKEAEENDKQQADQEHSNQLLNHLTESEKLFLIGANPENAKFDIVHLRQPKRHQKFLLMRRWTNNTEAVIDQHADEELDLCYYRSDSAALYACEDMRGLFKVNGSFYYIHPLPERFHSDETKLHVIVKRHTDDENYTNQVTCLDYAQPLEVEGLGSGSTDSAANEDEILEGFLCPICKADLKSATQLTNHFESLHQEEQDVLKSLKDIFGKAKKIILNNEDDLKETFDRALKFNSQEYYYPSEEQVIGVSRCSTDYFKGVRSARLERYATETNKLLIRLDKLVCNMPSELNQRKAHEQEVVPWLDGSSVKLCPNCAKAFNLTRRKHHCRLCGSILCHDCSVFLDINIAKSIVDPSLPQASTQADQEVTEKNGLRLCEHCFNLIELRKQIQDSRNAKTVLVTAYEQMRSLMDQARPAVAMYEKMCQSLFDGETTYNLSDVNALRGRIGKLAEGIDLLSKQIAGFPADPGTRQAKLQSSIRQAAAHFIKEELLSLRKLPTEAQIDEVRRERYERAQKQVQMERERMERERDWRGEEAGSSGSRVENNPEVDDNNPLIEQMNIIRGYIKEARKELKFEEVAILEANLKELKKEYQLQMLSNKS</sequence>
<evidence type="ECO:0000256" key="9">
    <source>
        <dbReference type="SAM" id="MobiDB-lite"/>
    </source>
</evidence>
<evidence type="ECO:0000256" key="6">
    <source>
        <dbReference type="PROSITE-ProRule" id="PRU00042"/>
    </source>
</evidence>
<evidence type="ECO:0000256" key="5">
    <source>
        <dbReference type="ARBA" id="ARBA00022833"/>
    </source>
</evidence>
<evidence type="ECO:0000256" key="1">
    <source>
        <dbReference type="ARBA" id="ARBA00022723"/>
    </source>
</evidence>
<dbReference type="InterPro" id="IPR000306">
    <property type="entry name" value="Znf_FYVE"/>
</dbReference>
<dbReference type="Pfam" id="PF01363">
    <property type="entry name" value="FYVE"/>
    <property type="match status" value="1"/>
</dbReference>
<keyword evidence="2" id="KW-0677">Repeat</keyword>
<accession>A0A8S3Y8A8</accession>
<dbReference type="PROSITE" id="PS50178">
    <property type="entry name" value="ZF_FYVE"/>
    <property type="match status" value="1"/>
</dbReference>
<keyword evidence="13" id="KW-1185">Reference proteome</keyword>
<feature type="compositionally biased region" description="Basic and acidic residues" evidence="9">
    <location>
        <begin position="1246"/>
        <end position="1262"/>
    </location>
</feature>
<evidence type="ECO:0000256" key="4">
    <source>
        <dbReference type="ARBA" id="ARBA00022803"/>
    </source>
</evidence>
<dbReference type="InterPro" id="IPR019734">
    <property type="entry name" value="TPR_rpt"/>
</dbReference>
<feature type="domain" description="FYVE-type" evidence="11">
    <location>
        <begin position="1034"/>
        <end position="1112"/>
    </location>
</feature>
<keyword evidence="4 7" id="KW-0802">TPR repeat</keyword>
<dbReference type="PANTHER" id="PTHR16193:SF0">
    <property type="entry name" value="TETRATRICOPEPTIDE REPEAT PROTEIN 27"/>
    <property type="match status" value="1"/>
</dbReference>
<dbReference type="InterPro" id="IPR021565">
    <property type="entry name" value="Rbsn_Rab-bd"/>
</dbReference>
<protein>
    <submittedName>
        <fullName evidence="12">(apollo) hypothetical protein</fullName>
    </submittedName>
</protein>
<dbReference type="Pfam" id="PF11464">
    <property type="entry name" value="Rbsn"/>
    <property type="match status" value="1"/>
</dbReference>
<evidence type="ECO:0000313" key="12">
    <source>
        <dbReference type="EMBL" id="CAG5051215.1"/>
    </source>
</evidence>
<keyword evidence="1" id="KW-0479">Metal-binding</keyword>
<evidence type="ECO:0000256" key="8">
    <source>
        <dbReference type="SAM" id="Coils"/>
    </source>
</evidence>
<dbReference type="InterPro" id="IPR017455">
    <property type="entry name" value="Znf_FYVE-rel"/>
</dbReference>
<comment type="caution">
    <text evidence="12">The sequence shown here is derived from an EMBL/GenBank/DDBJ whole genome shotgun (WGS) entry which is preliminary data.</text>
</comment>
<dbReference type="PROSITE" id="PS50005">
    <property type="entry name" value="TPR"/>
    <property type="match status" value="1"/>
</dbReference>
<name>A0A8S3Y8A8_PARAO</name>
<feature type="region of interest" description="Disordered" evidence="9">
    <location>
        <begin position="1246"/>
        <end position="1278"/>
    </location>
</feature>
<dbReference type="EMBL" id="CAJQZP010001492">
    <property type="protein sequence ID" value="CAG5051215.1"/>
    <property type="molecule type" value="Genomic_DNA"/>
</dbReference>
<dbReference type="OrthoDB" id="1936594at2759"/>
<dbReference type="PROSITE" id="PS50157">
    <property type="entry name" value="ZINC_FINGER_C2H2_2"/>
    <property type="match status" value="1"/>
</dbReference>
<gene>
    <name evidence="12" type="ORF">PAPOLLO_LOCUS24987</name>
</gene>